<sequence length="311" mass="34193">MQLRQLGKSELRIPKVVIGGNVFGWTVDRAQTFRLLDAFVAAGLNTIDTADVYSAWVEGNQGGESETLIGEWIKQRQRRDDLIILSKVGAGTGLAKAHIAQAIDASLQRLQTDYLDLYQAHVDDANTPLDQTLSAFAELIQQGKIRVIGASNYSAERLQAALAISQELNLPRYESLQPLYNLYDREAYETQLETVCQQADLGVIPYSTLASGFLTGKYRSEADLIQSARGSRVRSYLNPRGWTILKALDEVAAEVQATSGQVALAWQIARPSITAPIASATNLDQVNDLIKAAQLELTSNMIDYLNQASQY</sequence>
<dbReference type="PANTHER" id="PTHR43364:SF6">
    <property type="entry name" value="OXIDOREDUCTASE-RELATED"/>
    <property type="match status" value="1"/>
</dbReference>
<gene>
    <name evidence="2" type="primary">yajO_1</name>
    <name evidence="2" type="ORF">Hgul01_02383</name>
</gene>
<dbReference type="InterPro" id="IPR020471">
    <property type="entry name" value="AKR"/>
</dbReference>
<evidence type="ECO:0000259" key="1">
    <source>
        <dbReference type="Pfam" id="PF00248"/>
    </source>
</evidence>
<evidence type="ECO:0000313" key="2">
    <source>
        <dbReference type="EMBL" id="GAA5528581.1"/>
    </source>
</evidence>
<keyword evidence="3" id="KW-1185">Reference proteome</keyword>
<comment type="caution">
    <text evidence="2">The sequence shown here is derived from an EMBL/GenBank/DDBJ whole genome shotgun (WGS) entry which is preliminary data.</text>
</comment>
<dbReference type="InterPro" id="IPR023210">
    <property type="entry name" value="NADP_OxRdtase_dom"/>
</dbReference>
<dbReference type="Gene3D" id="3.20.20.100">
    <property type="entry name" value="NADP-dependent oxidoreductase domain"/>
    <property type="match status" value="1"/>
</dbReference>
<dbReference type="PANTHER" id="PTHR43364">
    <property type="entry name" value="NADH-SPECIFIC METHYLGLYOXAL REDUCTASE-RELATED"/>
    <property type="match status" value="1"/>
</dbReference>
<evidence type="ECO:0000313" key="3">
    <source>
        <dbReference type="Proteomes" id="UP001428290"/>
    </source>
</evidence>
<feature type="domain" description="NADP-dependent oxidoreductase" evidence="1">
    <location>
        <begin position="15"/>
        <end position="308"/>
    </location>
</feature>
<dbReference type="Proteomes" id="UP001428290">
    <property type="component" value="Unassembled WGS sequence"/>
</dbReference>
<dbReference type="InterPro" id="IPR050523">
    <property type="entry name" value="AKR_Detox_Biosynth"/>
</dbReference>
<dbReference type="SUPFAM" id="SSF51430">
    <property type="entry name" value="NAD(P)-linked oxidoreductase"/>
    <property type="match status" value="1"/>
</dbReference>
<proteinExistence type="predicted"/>
<dbReference type="PRINTS" id="PR00069">
    <property type="entry name" value="ALDKETRDTASE"/>
</dbReference>
<accession>A0ABP9X2L8</accession>
<organism evidence="2 3">
    <name type="scientific">Herpetosiphon gulosus</name>
    <dbReference type="NCBI Taxonomy" id="1973496"/>
    <lineage>
        <taxon>Bacteria</taxon>
        <taxon>Bacillati</taxon>
        <taxon>Chloroflexota</taxon>
        <taxon>Chloroflexia</taxon>
        <taxon>Herpetosiphonales</taxon>
        <taxon>Herpetosiphonaceae</taxon>
        <taxon>Herpetosiphon</taxon>
    </lineage>
</organism>
<name>A0ABP9X2L8_9CHLR</name>
<reference evidence="2 3" key="1">
    <citation type="submission" date="2024-02" db="EMBL/GenBank/DDBJ databases">
        <title>Herpetosiphon gulosus NBRC 112829.</title>
        <authorList>
            <person name="Ichikawa N."/>
            <person name="Katano-Makiyama Y."/>
            <person name="Hidaka K."/>
        </authorList>
    </citation>
    <scope>NUCLEOTIDE SEQUENCE [LARGE SCALE GENOMIC DNA]</scope>
    <source>
        <strain evidence="2 3">NBRC 112829</strain>
    </source>
</reference>
<protein>
    <submittedName>
        <fullName evidence="2">1-deoxyxylulose-5-phosphate synthase YajO</fullName>
    </submittedName>
</protein>
<dbReference type="Pfam" id="PF00248">
    <property type="entry name" value="Aldo_ket_red"/>
    <property type="match status" value="1"/>
</dbReference>
<dbReference type="CDD" id="cd19081">
    <property type="entry name" value="AKR_AKR9C1"/>
    <property type="match status" value="1"/>
</dbReference>
<dbReference type="EMBL" id="BAABRU010000007">
    <property type="protein sequence ID" value="GAA5528581.1"/>
    <property type="molecule type" value="Genomic_DNA"/>
</dbReference>
<dbReference type="RefSeq" id="WP_345722194.1">
    <property type="nucleotide sequence ID" value="NZ_BAABRU010000007.1"/>
</dbReference>
<dbReference type="InterPro" id="IPR036812">
    <property type="entry name" value="NAD(P)_OxRdtase_dom_sf"/>
</dbReference>